<dbReference type="InterPro" id="IPR028978">
    <property type="entry name" value="Chorismate_lyase_/UTRA_dom_sf"/>
</dbReference>
<dbReference type="PROSITE" id="PS50949">
    <property type="entry name" value="HTH_GNTR"/>
    <property type="match status" value="1"/>
</dbReference>
<keyword evidence="3" id="KW-0804">Transcription</keyword>
<evidence type="ECO:0000256" key="2">
    <source>
        <dbReference type="ARBA" id="ARBA00023125"/>
    </source>
</evidence>
<reference evidence="5 6" key="1">
    <citation type="journal article" date="2014" name="Genome Announc.">
        <title>Draft Genome Sequence of Advenella kashmirensis Strain W13003, a Polycyclic Aromatic Hydrocarbon-Degrading Bacterium.</title>
        <authorList>
            <person name="Wang X."/>
            <person name="Jin D."/>
            <person name="Zhou L."/>
            <person name="Wu L."/>
            <person name="An W."/>
            <person name="Zhao L."/>
        </authorList>
    </citation>
    <scope>NUCLEOTIDE SEQUENCE [LARGE SCALE GENOMIC DNA]</scope>
    <source>
        <strain evidence="5 6">W13003</strain>
    </source>
</reference>
<dbReference type="STRING" id="1424334.W822_09230"/>
<dbReference type="HOGENOM" id="CLU_063236_3_1_4"/>
<evidence type="ECO:0000313" key="6">
    <source>
        <dbReference type="Proteomes" id="UP000018733"/>
    </source>
</evidence>
<dbReference type="eggNOG" id="COG2188">
    <property type="taxonomic scope" value="Bacteria"/>
</dbReference>
<dbReference type="CDD" id="cd07377">
    <property type="entry name" value="WHTH_GntR"/>
    <property type="match status" value="1"/>
</dbReference>
<dbReference type="SMART" id="SM00866">
    <property type="entry name" value="UTRA"/>
    <property type="match status" value="1"/>
</dbReference>
<evidence type="ECO:0000313" key="5">
    <source>
        <dbReference type="EMBL" id="ETF03000.1"/>
    </source>
</evidence>
<dbReference type="InterPro" id="IPR011663">
    <property type="entry name" value="UTRA"/>
</dbReference>
<dbReference type="GO" id="GO:0045892">
    <property type="term" value="P:negative regulation of DNA-templated transcription"/>
    <property type="evidence" value="ECO:0007669"/>
    <property type="project" value="TreeGrafter"/>
</dbReference>
<feature type="domain" description="HTH gntR-type" evidence="4">
    <location>
        <begin position="27"/>
        <end position="95"/>
    </location>
</feature>
<keyword evidence="2" id="KW-0238">DNA-binding</keyword>
<dbReference type="PATRIC" id="fig|1424334.3.peg.1854"/>
<dbReference type="GO" id="GO:0003700">
    <property type="term" value="F:DNA-binding transcription factor activity"/>
    <property type="evidence" value="ECO:0007669"/>
    <property type="project" value="InterPro"/>
</dbReference>
<dbReference type="Proteomes" id="UP000018733">
    <property type="component" value="Unassembled WGS sequence"/>
</dbReference>
<evidence type="ECO:0000256" key="3">
    <source>
        <dbReference type="ARBA" id="ARBA00023163"/>
    </source>
</evidence>
<keyword evidence="1" id="KW-0805">Transcription regulation</keyword>
<dbReference type="SUPFAM" id="SSF64288">
    <property type="entry name" value="Chorismate lyase-like"/>
    <property type="match status" value="1"/>
</dbReference>
<dbReference type="Gene3D" id="1.10.10.10">
    <property type="entry name" value="Winged helix-like DNA-binding domain superfamily/Winged helix DNA-binding domain"/>
    <property type="match status" value="1"/>
</dbReference>
<proteinExistence type="predicted"/>
<dbReference type="PRINTS" id="PR00035">
    <property type="entry name" value="HTHGNTR"/>
</dbReference>
<dbReference type="Pfam" id="PF07702">
    <property type="entry name" value="UTRA"/>
    <property type="match status" value="1"/>
</dbReference>
<comment type="caution">
    <text evidence="5">The sequence shown here is derived from an EMBL/GenBank/DDBJ whole genome shotgun (WGS) entry which is preliminary data.</text>
</comment>
<protein>
    <submittedName>
        <fullName evidence="5">GntR family transcriptional regulator</fullName>
    </submittedName>
</protein>
<keyword evidence="6" id="KW-1185">Reference proteome</keyword>
<evidence type="ECO:0000259" key="4">
    <source>
        <dbReference type="PROSITE" id="PS50949"/>
    </source>
</evidence>
<dbReference type="InterPro" id="IPR050679">
    <property type="entry name" value="Bact_HTH_transcr_reg"/>
</dbReference>
<dbReference type="Gene3D" id="3.40.1410.10">
    <property type="entry name" value="Chorismate lyase-like"/>
    <property type="match status" value="1"/>
</dbReference>
<dbReference type="EMBL" id="AYXT01000009">
    <property type="protein sequence ID" value="ETF03000.1"/>
    <property type="molecule type" value="Genomic_DNA"/>
</dbReference>
<dbReference type="InterPro" id="IPR036390">
    <property type="entry name" value="WH_DNA-bd_sf"/>
</dbReference>
<name>V8QUK1_9BURK</name>
<sequence length="293" mass="32214">MLLSQRSRICYTFSMTTESHLLRAKGTALHQQIFLVLRDGIIQGFYAPGTALPKEEALVKLFGVARATVRRALADLEAEGLVQRRHGSGTFVRANLSTGANIASLSFVDELRQNAQTTDVQVITVETVAPPPWVSAVMQIPREDLAVRAVRMRLLGKTPAMLTEAWVRRDAAVGVTAATLKKHAMYKIVMAHGVEFGRVVQEISAESADPYKAGLLHCELSTALIRLTRLMHDKGGRPVMHVTAHMLPQHSRILMEIPGDAIDTLSAGHIVHDPLLAETAEPRTKRQRASKKE</sequence>
<dbReference type="PANTHER" id="PTHR44846">
    <property type="entry name" value="MANNOSYL-D-GLYCERATE TRANSPORT/METABOLISM SYSTEM REPRESSOR MNGR-RELATED"/>
    <property type="match status" value="1"/>
</dbReference>
<evidence type="ECO:0000256" key="1">
    <source>
        <dbReference type="ARBA" id="ARBA00023015"/>
    </source>
</evidence>
<dbReference type="PANTHER" id="PTHR44846:SF1">
    <property type="entry name" value="MANNOSYL-D-GLYCERATE TRANSPORT_METABOLISM SYSTEM REPRESSOR MNGR-RELATED"/>
    <property type="match status" value="1"/>
</dbReference>
<dbReference type="SMART" id="SM00345">
    <property type="entry name" value="HTH_GNTR"/>
    <property type="match status" value="1"/>
</dbReference>
<gene>
    <name evidence="5" type="ORF">W822_09230</name>
</gene>
<dbReference type="SUPFAM" id="SSF46785">
    <property type="entry name" value="Winged helix' DNA-binding domain"/>
    <property type="match status" value="1"/>
</dbReference>
<accession>V8QUK1</accession>
<dbReference type="AlphaFoldDB" id="V8QUK1"/>
<organism evidence="5 6">
    <name type="scientific">Advenella kashmirensis W13003</name>
    <dbReference type="NCBI Taxonomy" id="1424334"/>
    <lineage>
        <taxon>Bacteria</taxon>
        <taxon>Pseudomonadati</taxon>
        <taxon>Pseudomonadota</taxon>
        <taxon>Betaproteobacteria</taxon>
        <taxon>Burkholderiales</taxon>
        <taxon>Alcaligenaceae</taxon>
    </lineage>
</organism>
<dbReference type="Pfam" id="PF00392">
    <property type="entry name" value="GntR"/>
    <property type="match status" value="1"/>
</dbReference>
<dbReference type="InterPro" id="IPR000524">
    <property type="entry name" value="Tscrpt_reg_HTH_GntR"/>
</dbReference>
<dbReference type="GO" id="GO:0003677">
    <property type="term" value="F:DNA binding"/>
    <property type="evidence" value="ECO:0007669"/>
    <property type="project" value="UniProtKB-KW"/>
</dbReference>
<dbReference type="InterPro" id="IPR036388">
    <property type="entry name" value="WH-like_DNA-bd_sf"/>
</dbReference>